<organism evidence="2 3">
    <name type="scientific">Molossus molossus</name>
    <name type="common">Pallas' mastiff bat</name>
    <name type="synonym">Vespertilio molossus</name>
    <dbReference type="NCBI Taxonomy" id="27622"/>
    <lineage>
        <taxon>Eukaryota</taxon>
        <taxon>Metazoa</taxon>
        <taxon>Chordata</taxon>
        <taxon>Craniata</taxon>
        <taxon>Vertebrata</taxon>
        <taxon>Euteleostomi</taxon>
        <taxon>Mammalia</taxon>
        <taxon>Eutheria</taxon>
        <taxon>Laurasiatheria</taxon>
        <taxon>Chiroptera</taxon>
        <taxon>Yangochiroptera</taxon>
        <taxon>Molossidae</taxon>
        <taxon>Molossus</taxon>
    </lineage>
</organism>
<name>A0A7J8BKA8_MOLMO</name>
<keyword evidence="3" id="KW-1185">Reference proteome</keyword>
<evidence type="ECO:0000313" key="3">
    <source>
        <dbReference type="Proteomes" id="UP000550707"/>
    </source>
</evidence>
<evidence type="ECO:0000256" key="1">
    <source>
        <dbReference type="SAM" id="MobiDB-lite"/>
    </source>
</evidence>
<dbReference type="EMBL" id="JACASF010000024">
    <property type="protein sequence ID" value="KAF6399287.1"/>
    <property type="molecule type" value="Genomic_DNA"/>
</dbReference>
<protein>
    <submittedName>
        <fullName evidence="2">Uncharacterized protein</fullName>
    </submittedName>
</protein>
<comment type="caution">
    <text evidence="2">The sequence shown here is derived from an EMBL/GenBank/DDBJ whole genome shotgun (WGS) entry which is preliminary data.</text>
</comment>
<proteinExistence type="predicted"/>
<evidence type="ECO:0000313" key="2">
    <source>
        <dbReference type="EMBL" id="KAF6399287.1"/>
    </source>
</evidence>
<reference evidence="2 3" key="1">
    <citation type="journal article" date="2020" name="Nature">
        <title>Six reference-quality genomes reveal evolution of bat adaptations.</title>
        <authorList>
            <person name="Jebb D."/>
            <person name="Huang Z."/>
            <person name="Pippel M."/>
            <person name="Hughes G.M."/>
            <person name="Lavrichenko K."/>
            <person name="Devanna P."/>
            <person name="Winkler S."/>
            <person name="Jermiin L.S."/>
            <person name="Skirmuntt E.C."/>
            <person name="Katzourakis A."/>
            <person name="Burkitt-Gray L."/>
            <person name="Ray D.A."/>
            <person name="Sullivan K.A.M."/>
            <person name="Roscito J.G."/>
            <person name="Kirilenko B.M."/>
            <person name="Davalos L.M."/>
            <person name="Corthals A.P."/>
            <person name="Power M.L."/>
            <person name="Jones G."/>
            <person name="Ransome R.D."/>
            <person name="Dechmann D.K.N."/>
            <person name="Locatelli A.G."/>
            <person name="Puechmaille S.J."/>
            <person name="Fedrigo O."/>
            <person name="Jarvis E.D."/>
            <person name="Hiller M."/>
            <person name="Vernes S.C."/>
            <person name="Myers E.W."/>
            <person name="Teeling E.C."/>
        </authorList>
    </citation>
    <scope>NUCLEOTIDE SEQUENCE [LARGE SCALE GENOMIC DNA]</scope>
    <source>
        <strain evidence="2">MMolMol1</strain>
        <tissue evidence="2">Muscle</tissue>
    </source>
</reference>
<dbReference type="Proteomes" id="UP000550707">
    <property type="component" value="Unassembled WGS sequence"/>
</dbReference>
<dbReference type="InParanoid" id="A0A7J8BKA8"/>
<gene>
    <name evidence="2" type="ORF">HJG59_010162</name>
</gene>
<feature type="compositionally biased region" description="Polar residues" evidence="1">
    <location>
        <begin position="1"/>
        <end position="10"/>
    </location>
</feature>
<sequence length="136" mass="15436">MLSFLLQTEGKTPPRKKGHGSLCWDTHWMRQSEPGPESLRGREEQTPGAWSWTRRRSAGVHRSGEQNRTTLGGLGGQESTCVKNMSPMPGEDEEEAQGHLWKNGKRISFHHLHSFLFILSLSSQSSFIRIDFVSFQ</sequence>
<accession>A0A7J8BKA8</accession>
<dbReference type="AlphaFoldDB" id="A0A7J8BKA8"/>
<feature type="region of interest" description="Disordered" evidence="1">
    <location>
        <begin position="1"/>
        <end position="98"/>
    </location>
</feature>